<dbReference type="InterPro" id="IPR002347">
    <property type="entry name" value="SDR_fam"/>
</dbReference>
<dbReference type="PRINTS" id="PR00081">
    <property type="entry name" value="GDHRDH"/>
</dbReference>
<name>A0A1C1YXQ0_9HYPH</name>
<dbReference type="InterPro" id="IPR020904">
    <property type="entry name" value="Sc_DH/Rdtase_CS"/>
</dbReference>
<dbReference type="STRING" id="1480615.AWJ14_13440"/>
<dbReference type="PROSITE" id="PS00061">
    <property type="entry name" value="ADH_SHORT"/>
    <property type="match status" value="1"/>
</dbReference>
<dbReference type="RefSeq" id="WP_066176593.1">
    <property type="nucleotide sequence ID" value="NZ_LQZT01000007.1"/>
</dbReference>
<comment type="similarity">
    <text evidence="1">Belongs to the short-chain dehydrogenases/reductases (SDR) family.</text>
</comment>
<dbReference type="FunFam" id="3.40.50.720:FF:000084">
    <property type="entry name" value="Short-chain dehydrogenase reductase"/>
    <property type="match status" value="1"/>
</dbReference>
<dbReference type="SUPFAM" id="SSF51735">
    <property type="entry name" value="NAD(P)-binding Rossmann-fold domains"/>
    <property type="match status" value="1"/>
</dbReference>
<proteinExistence type="inferred from homology"/>
<evidence type="ECO:0000256" key="1">
    <source>
        <dbReference type="ARBA" id="ARBA00006484"/>
    </source>
</evidence>
<dbReference type="Gene3D" id="3.40.50.720">
    <property type="entry name" value="NAD(P)-binding Rossmann-like Domain"/>
    <property type="match status" value="1"/>
</dbReference>
<protein>
    <submittedName>
        <fullName evidence="2">Gluconate 5-dehydrogenase</fullName>
    </submittedName>
</protein>
<keyword evidence="3" id="KW-1185">Reference proteome</keyword>
<dbReference type="InterPro" id="IPR036291">
    <property type="entry name" value="NAD(P)-bd_dom_sf"/>
</dbReference>
<sequence length="252" mass="25683">MGVQDMFGLEGRVALVTGASSGLGRAAASCLAGAGAKVVGLARRADALEDWRREAQGETAAIAADLAGGADVAAIAEKAAVPFGPPDILVNAAGLNLRQHAGAVTPEGWERTIALNLTVPFFLAQALVPAMRERGWGRIINFASLQSRRAFSNGIAYGASKGGVEQLTRAMAEAWSADGINANALAPGFFPTELTGPVFADPQVSGAHAAATCIGRNGEMADLDGPLLFLASNASGYVTGQVLFVDGGYTAK</sequence>
<organism evidence="2 3">
    <name type="scientific">Hoeflea olei</name>
    <dbReference type="NCBI Taxonomy" id="1480615"/>
    <lineage>
        <taxon>Bacteria</taxon>
        <taxon>Pseudomonadati</taxon>
        <taxon>Pseudomonadota</taxon>
        <taxon>Alphaproteobacteria</taxon>
        <taxon>Hyphomicrobiales</taxon>
        <taxon>Rhizobiaceae</taxon>
        <taxon>Hoeflea</taxon>
    </lineage>
</organism>
<dbReference type="GO" id="GO:0030497">
    <property type="term" value="P:fatty acid elongation"/>
    <property type="evidence" value="ECO:0007669"/>
    <property type="project" value="TreeGrafter"/>
</dbReference>
<dbReference type="Pfam" id="PF13561">
    <property type="entry name" value="adh_short_C2"/>
    <property type="match status" value="1"/>
</dbReference>
<dbReference type="AlphaFoldDB" id="A0A1C1YXQ0"/>
<dbReference type="PANTHER" id="PTHR42760:SF135">
    <property type="entry name" value="BLL7886 PROTEIN"/>
    <property type="match status" value="1"/>
</dbReference>
<dbReference type="PRINTS" id="PR00080">
    <property type="entry name" value="SDRFAMILY"/>
</dbReference>
<dbReference type="OrthoDB" id="9796652at2"/>
<evidence type="ECO:0000313" key="3">
    <source>
        <dbReference type="Proteomes" id="UP000094795"/>
    </source>
</evidence>
<dbReference type="GO" id="GO:0016616">
    <property type="term" value="F:oxidoreductase activity, acting on the CH-OH group of donors, NAD or NADP as acceptor"/>
    <property type="evidence" value="ECO:0007669"/>
    <property type="project" value="TreeGrafter"/>
</dbReference>
<reference evidence="2 3" key="1">
    <citation type="submission" date="2015-12" db="EMBL/GenBank/DDBJ databases">
        <authorList>
            <person name="Shamseldin A."/>
            <person name="Moawad H."/>
            <person name="Abd El-Rahim W.M."/>
            <person name="Sadowsky M.J."/>
        </authorList>
    </citation>
    <scope>NUCLEOTIDE SEQUENCE [LARGE SCALE GENOMIC DNA]</scope>
    <source>
        <strain evidence="2 3">JC234</strain>
    </source>
</reference>
<dbReference type="EMBL" id="LQZT01000007">
    <property type="protein sequence ID" value="OCW58333.1"/>
    <property type="molecule type" value="Genomic_DNA"/>
</dbReference>
<comment type="caution">
    <text evidence="2">The sequence shown here is derived from an EMBL/GenBank/DDBJ whole genome shotgun (WGS) entry which is preliminary data.</text>
</comment>
<dbReference type="Proteomes" id="UP000094795">
    <property type="component" value="Unassembled WGS sequence"/>
</dbReference>
<dbReference type="PANTHER" id="PTHR42760">
    <property type="entry name" value="SHORT-CHAIN DEHYDROGENASES/REDUCTASES FAMILY MEMBER"/>
    <property type="match status" value="1"/>
</dbReference>
<accession>A0A1C1YXQ0</accession>
<gene>
    <name evidence="2" type="ORF">AWJ14_13440</name>
</gene>
<evidence type="ECO:0000313" key="2">
    <source>
        <dbReference type="EMBL" id="OCW58333.1"/>
    </source>
</evidence>